<feature type="region of interest" description="Disordered" evidence="2">
    <location>
        <begin position="387"/>
        <end position="412"/>
    </location>
</feature>
<evidence type="ECO:0000313" key="5">
    <source>
        <dbReference type="Xenbase" id="XB-GENE-865466"/>
    </source>
</evidence>
<name>A0A8J0TQ27_XENLA</name>
<dbReference type="GO" id="GO:0007052">
    <property type="term" value="P:mitotic spindle organization"/>
    <property type="evidence" value="ECO:0000318"/>
    <property type="project" value="GO_Central"/>
</dbReference>
<evidence type="ECO:0000256" key="1">
    <source>
        <dbReference type="ARBA" id="ARBA00008839"/>
    </source>
</evidence>
<sequence>MAGEQCFGASHIVAAKMETQTQFVGRYKKDLSIENLRAKVARRKSITQKESRHNEFKKCRGLSLADANVSVLKECELPPLEETNESSILKAQETTLVGKSKEHLNQRRDMLQRFKEEKQLRKLKEQREKAAKGVFKCGTYKSDGTILPVWGSQPTAKIKPKEKQAPPAVPRITRSMAKAEPAGNKTNKTQHVTTVLNSSKISVERGITKGCGQNSALKKPVTKVAPSQRGVRAAVTTTSTTKPALRNNVVTKSQNKTTKETKTIENAKKSQISEQPKLKEAKPLPKENAVEMESSLESHEAPHERKPSFAPQNFVFKPMDGLSPYKFKPMTPRRANAFLTPCFIWSPLKGERNNLPVPLMCNKEQTAVEQVPESSQVEKVLALEHMPEPESSELEVEHKSEPESSELEVEHGEKVLPVEQIPEPESSDLEMANHSVEQQKVPADVFLTAADAPILPSSPTPNIQKENEQEAPKEPEHGVPYFRDILKFEIGRLSLLCCEWDKRIEMDIPEDAKDLIRTTVGQTRLLMNERFKQFEGLVDNCEFKRGDKETTCTDLEGFWDMIYFQIEDVKAKFVNLGKLEENSWQQNTAPTKKIIKKKIAPAATSKSSQGDNGRAAARSRLAAIKAALKNKGKQEEPNVEAPALPTQVEEVVFDAGFFRVASPAKVANSFRAKCSSSWSSPTPQPITSCIQQSENSTGEQMTEATPATVTSPIRKSLFENTEEESLQIDEMHSVPVAETDKAACAFQVADLTKYLVPTEHSSFQLCESPVPEEVGMAPSRSVFVEETAGISVSFVDDVFTCSPQTNGPPAQPTSPPRESDGVCGPQDVNALNDHLDFLGSCTPFNMVNRATFKCDAVTTGDDLMVFSPLQK</sequence>
<feature type="compositionally biased region" description="Basic and acidic residues" evidence="2">
    <location>
        <begin position="395"/>
        <end position="412"/>
    </location>
</feature>
<dbReference type="GO" id="GO:0023052">
    <property type="term" value="P:signaling"/>
    <property type="evidence" value="ECO:0007669"/>
    <property type="project" value="InterPro"/>
</dbReference>
<dbReference type="GO" id="GO:0031616">
    <property type="term" value="C:spindle pole centrosome"/>
    <property type="evidence" value="ECO:0000318"/>
    <property type="project" value="GO_Central"/>
</dbReference>
<organism evidence="3 4">
    <name type="scientific">Xenopus laevis</name>
    <name type="common">African clawed frog</name>
    <dbReference type="NCBI Taxonomy" id="8355"/>
    <lineage>
        <taxon>Eukaryota</taxon>
        <taxon>Metazoa</taxon>
        <taxon>Chordata</taxon>
        <taxon>Craniata</taxon>
        <taxon>Vertebrata</taxon>
        <taxon>Euteleostomi</taxon>
        <taxon>Amphibia</taxon>
        <taxon>Batrachia</taxon>
        <taxon>Anura</taxon>
        <taxon>Pipoidea</taxon>
        <taxon>Pipidae</taxon>
        <taxon>Xenopodinae</taxon>
        <taxon>Xenopus</taxon>
        <taxon>Xenopus</taxon>
    </lineage>
</organism>
<dbReference type="GO" id="GO:0007346">
    <property type="term" value="P:regulation of mitotic cell cycle"/>
    <property type="evidence" value="ECO:0000318"/>
    <property type="project" value="GO_Central"/>
</dbReference>
<feature type="compositionally biased region" description="Basic and acidic residues" evidence="2">
    <location>
        <begin position="465"/>
        <end position="476"/>
    </location>
</feature>
<feature type="region of interest" description="Disordered" evidence="2">
    <location>
        <begin position="803"/>
        <end position="822"/>
    </location>
</feature>
<feature type="compositionally biased region" description="Basic and acidic residues" evidence="2">
    <location>
        <begin position="276"/>
        <end position="289"/>
    </location>
</feature>
<dbReference type="GeneID" id="494809"/>
<dbReference type="Pfam" id="PF03359">
    <property type="entry name" value="GKAP"/>
    <property type="match status" value="1"/>
</dbReference>
<dbReference type="GO" id="GO:0051382">
    <property type="term" value="P:kinetochore assembly"/>
    <property type="evidence" value="ECO:0000318"/>
    <property type="project" value="GO_Central"/>
</dbReference>
<comment type="similarity">
    <text evidence="1">Belongs to the SAPAP family.</text>
</comment>
<proteinExistence type="inferred from homology"/>
<dbReference type="RefSeq" id="XP_018087756.1">
    <property type="nucleotide sequence ID" value="XM_018232267.2"/>
</dbReference>
<evidence type="ECO:0000313" key="4">
    <source>
        <dbReference type="RefSeq" id="XP_018087756.1"/>
    </source>
</evidence>
<dbReference type="OrthoDB" id="10023951at2759"/>
<feature type="region of interest" description="Disordered" evidence="2">
    <location>
        <begin position="455"/>
        <end position="476"/>
    </location>
</feature>
<dbReference type="Xenbase" id="XB-GENE-865466">
    <property type="gene designation" value="dlgap5.S"/>
</dbReference>
<feature type="compositionally biased region" description="Basic and acidic residues" evidence="2">
    <location>
        <begin position="257"/>
        <end position="268"/>
    </location>
</feature>
<feature type="region of interest" description="Disordered" evidence="2">
    <location>
        <begin position="218"/>
        <end position="313"/>
    </location>
</feature>
<feature type="compositionally biased region" description="Basic and acidic residues" evidence="2">
    <location>
        <begin position="296"/>
        <end position="307"/>
    </location>
</feature>
<reference evidence="4" key="1">
    <citation type="submission" date="2025-08" db="UniProtKB">
        <authorList>
            <consortium name="RefSeq"/>
        </authorList>
    </citation>
    <scope>IDENTIFICATION</scope>
    <source>
        <strain evidence="4">J_2021</strain>
        <tissue evidence="4">Erythrocytes</tissue>
    </source>
</reference>
<dbReference type="PANTHER" id="PTHR12353:SF1">
    <property type="entry name" value="DISKS LARGE-ASSOCIATED PROTEIN 5"/>
    <property type="match status" value="1"/>
</dbReference>
<dbReference type="GO" id="GO:0005634">
    <property type="term" value="C:nucleus"/>
    <property type="evidence" value="ECO:0000318"/>
    <property type="project" value="GO_Central"/>
</dbReference>
<protein>
    <submittedName>
        <fullName evidence="4">Disks large-associated protein 5 isoform X1</fullName>
    </submittedName>
</protein>
<feature type="compositionally biased region" description="Polar residues" evidence="2">
    <location>
        <begin position="235"/>
        <end position="254"/>
    </location>
</feature>
<dbReference type="InterPro" id="IPR005026">
    <property type="entry name" value="SAPAP"/>
</dbReference>
<dbReference type="KEGG" id="xla:494809"/>
<accession>A0A8J0TQ27</accession>
<dbReference type="GO" id="GO:0007059">
    <property type="term" value="P:chromosome segregation"/>
    <property type="evidence" value="ECO:0000318"/>
    <property type="project" value="GO_Central"/>
</dbReference>
<dbReference type="GO" id="GO:0008017">
    <property type="term" value="F:microtubule binding"/>
    <property type="evidence" value="ECO:0000318"/>
    <property type="project" value="GO_Central"/>
</dbReference>
<evidence type="ECO:0000313" key="3">
    <source>
        <dbReference type="Proteomes" id="UP000186698"/>
    </source>
</evidence>
<dbReference type="GO" id="GO:0005737">
    <property type="term" value="C:cytoplasm"/>
    <property type="evidence" value="ECO:0000318"/>
    <property type="project" value="GO_Central"/>
</dbReference>
<dbReference type="AlphaFoldDB" id="A0A8J0TQ27"/>
<gene>
    <name evidence="4 5" type="primary">dlgap5.S</name>
</gene>
<dbReference type="PANTHER" id="PTHR12353">
    <property type="entry name" value="DISKS LARGE-ASSOCIATED PROTEIN DAP SAP90/PSD-95-ASSOCIATED PROTEIN"/>
    <property type="match status" value="1"/>
</dbReference>
<keyword evidence="3" id="KW-1185">Reference proteome</keyword>
<dbReference type="GO" id="GO:0051642">
    <property type="term" value="P:centrosome localization"/>
    <property type="evidence" value="ECO:0000318"/>
    <property type="project" value="GO_Central"/>
</dbReference>
<dbReference type="Proteomes" id="UP000186698">
    <property type="component" value="Chromosome 8S"/>
</dbReference>
<dbReference type="CTD" id="494809"/>
<evidence type="ECO:0000256" key="2">
    <source>
        <dbReference type="SAM" id="MobiDB-lite"/>
    </source>
</evidence>
<dbReference type="AGR" id="Xenbase:XB-GENE-865466"/>